<dbReference type="PIRSF" id="PIRSF000484">
    <property type="entry name" value="NAPRT"/>
    <property type="match status" value="1"/>
</dbReference>
<reference evidence="12" key="2">
    <citation type="journal article" date="2021" name="PeerJ">
        <title>Extensive microbial diversity within the chicken gut microbiome revealed by metagenomics and culture.</title>
        <authorList>
            <person name="Gilroy R."/>
            <person name="Ravi A."/>
            <person name="Getino M."/>
            <person name="Pursley I."/>
            <person name="Horton D.L."/>
            <person name="Alikhan N.F."/>
            <person name="Baker D."/>
            <person name="Gharbi K."/>
            <person name="Hall N."/>
            <person name="Watson M."/>
            <person name="Adriaenssens E.M."/>
            <person name="Foster-Nyarko E."/>
            <person name="Jarju S."/>
            <person name="Secka A."/>
            <person name="Antonio M."/>
            <person name="Oren A."/>
            <person name="Chaudhuri R.R."/>
            <person name="La Ragione R."/>
            <person name="Hildebrand F."/>
            <person name="Pallen M.J."/>
        </authorList>
    </citation>
    <scope>NUCLEOTIDE SEQUENCE</scope>
    <source>
        <strain evidence="12">CHK197-8231</strain>
    </source>
</reference>
<evidence type="ECO:0000256" key="2">
    <source>
        <dbReference type="ARBA" id="ARBA00010897"/>
    </source>
</evidence>
<keyword evidence="7 9" id="KW-0808">Transferase</keyword>
<name>A0A9D1HTR3_9BACT</name>
<dbReference type="InterPro" id="IPR007229">
    <property type="entry name" value="Nic_PRibTrfase-Fam"/>
</dbReference>
<evidence type="ECO:0000259" key="11">
    <source>
        <dbReference type="Pfam" id="PF17956"/>
    </source>
</evidence>
<dbReference type="AlphaFoldDB" id="A0A9D1HTR3"/>
<protein>
    <recommendedName>
        <fullName evidence="3 9">Nicotinate phosphoribosyltransferase</fullName>
        <ecNumber evidence="3 9">6.3.4.21</ecNumber>
    </recommendedName>
</protein>
<dbReference type="InterPro" id="IPR036068">
    <property type="entry name" value="Nicotinate_pribotase-like_C"/>
</dbReference>
<dbReference type="InterPro" id="IPR041619">
    <property type="entry name" value="NAPRTase_C"/>
</dbReference>
<comment type="catalytic activity">
    <reaction evidence="8 9">
        <text>5-phospho-alpha-D-ribose 1-diphosphate + nicotinate + ATP + H2O = nicotinate beta-D-ribonucleotide + ADP + phosphate + diphosphate</text>
        <dbReference type="Rhea" id="RHEA:36163"/>
        <dbReference type="ChEBI" id="CHEBI:15377"/>
        <dbReference type="ChEBI" id="CHEBI:30616"/>
        <dbReference type="ChEBI" id="CHEBI:32544"/>
        <dbReference type="ChEBI" id="CHEBI:33019"/>
        <dbReference type="ChEBI" id="CHEBI:43474"/>
        <dbReference type="ChEBI" id="CHEBI:57502"/>
        <dbReference type="ChEBI" id="CHEBI:58017"/>
        <dbReference type="ChEBI" id="CHEBI:456216"/>
        <dbReference type="EC" id="6.3.4.21"/>
    </reaction>
</comment>
<evidence type="ECO:0000256" key="8">
    <source>
        <dbReference type="ARBA" id="ARBA00048668"/>
    </source>
</evidence>
<evidence type="ECO:0000256" key="4">
    <source>
        <dbReference type="ARBA" id="ARBA00022553"/>
    </source>
</evidence>
<dbReference type="GO" id="GO:0004516">
    <property type="term" value="F:nicotinate phosphoribosyltransferase activity"/>
    <property type="evidence" value="ECO:0007669"/>
    <property type="project" value="UniProtKB-UniRule"/>
</dbReference>
<evidence type="ECO:0000256" key="3">
    <source>
        <dbReference type="ARBA" id="ARBA00013236"/>
    </source>
</evidence>
<dbReference type="InterPro" id="IPR013785">
    <property type="entry name" value="Aldolase_TIM"/>
</dbReference>
<evidence type="ECO:0000256" key="7">
    <source>
        <dbReference type="ARBA" id="ARBA00022679"/>
    </source>
</evidence>
<dbReference type="NCBIfam" id="NF009131">
    <property type="entry name" value="PRK12484.1"/>
    <property type="match status" value="1"/>
</dbReference>
<dbReference type="GO" id="GO:0034355">
    <property type="term" value="P:NAD+ biosynthetic process via the salvage pathway"/>
    <property type="evidence" value="ECO:0007669"/>
    <property type="project" value="TreeGrafter"/>
</dbReference>
<dbReference type="Proteomes" id="UP000824087">
    <property type="component" value="Unassembled WGS sequence"/>
</dbReference>
<evidence type="ECO:0000256" key="6">
    <source>
        <dbReference type="ARBA" id="ARBA00022642"/>
    </source>
</evidence>
<comment type="pathway">
    <text evidence="1 9">Cofactor biosynthesis; NAD(+) biosynthesis; nicotinate D-ribonucleotide from nicotinate: step 1/1.</text>
</comment>
<keyword evidence="5 9" id="KW-0436">Ligase</keyword>
<feature type="domain" description="Nicotinate phosphoribosyltransferase N-terminal" evidence="10">
    <location>
        <begin position="10"/>
        <end position="134"/>
    </location>
</feature>
<dbReference type="Pfam" id="PF17767">
    <property type="entry name" value="NAPRTase_N"/>
    <property type="match status" value="1"/>
</dbReference>
<evidence type="ECO:0000313" key="12">
    <source>
        <dbReference type="EMBL" id="HIU22408.1"/>
    </source>
</evidence>
<dbReference type="NCBIfam" id="TIGR01513">
    <property type="entry name" value="NAPRTase_put"/>
    <property type="match status" value="1"/>
</dbReference>
<gene>
    <name evidence="12" type="ORF">IAD49_02370</name>
</gene>
<keyword evidence="4" id="KW-0597">Phosphoprotein</keyword>
<dbReference type="NCBIfam" id="NF006695">
    <property type="entry name" value="PRK09243.1-2"/>
    <property type="match status" value="1"/>
</dbReference>
<dbReference type="EC" id="6.3.4.21" evidence="3 9"/>
<organism evidence="12 13">
    <name type="scientific">Candidatus Fimihabitans intestinipullorum</name>
    <dbReference type="NCBI Taxonomy" id="2840820"/>
    <lineage>
        <taxon>Bacteria</taxon>
        <taxon>Bacillati</taxon>
        <taxon>Mycoplasmatota</taxon>
        <taxon>Mycoplasmatota incertae sedis</taxon>
        <taxon>Candidatus Fimihabitans</taxon>
    </lineage>
</organism>
<evidence type="ECO:0000256" key="5">
    <source>
        <dbReference type="ARBA" id="ARBA00022598"/>
    </source>
</evidence>
<keyword evidence="12" id="KW-0328">Glycosyltransferase</keyword>
<evidence type="ECO:0000313" key="13">
    <source>
        <dbReference type="Proteomes" id="UP000824087"/>
    </source>
</evidence>
<proteinExistence type="inferred from homology"/>
<feature type="domain" description="Nicotinate phosphoribosyltransferase C-terminal" evidence="11">
    <location>
        <begin position="358"/>
        <end position="466"/>
    </location>
</feature>
<dbReference type="CDD" id="cd01570">
    <property type="entry name" value="NAPRTase_A"/>
    <property type="match status" value="1"/>
</dbReference>
<comment type="caution">
    <text evidence="12">The sequence shown here is derived from an EMBL/GenBank/DDBJ whole genome shotgun (WGS) entry which is preliminary data.</text>
</comment>
<dbReference type="GO" id="GO:0005829">
    <property type="term" value="C:cytosol"/>
    <property type="evidence" value="ECO:0007669"/>
    <property type="project" value="TreeGrafter"/>
</dbReference>
<sequence>MKKNKKFDIMETDFYEFTMSQAYFNEGKKDEIVYFDGFFRKIPFDHGYAVMAGGDEVIEFIRNIHFTEEDIAYLRSLNKFTEPFLEYLKNFKFTGDIDLIPDGTPVFGNEPIVTVKAPIIEAQLIETQLLAILNSNIKFATASKRLLMEAGDIPVMEFGARRSDQPTRATKCGYLAGSCGTSNTKLGRDLGIPVLGTMAHSMVTEAESEYDAFLSYAKTYPENTVLLVDTYDTLKSGIPNAIQVAKDYLIPNGYRLSGIRIDSGDLAYTAKMARRMLDEAGMEDAKICVSNGLTAEALRDLKLQGAPIDSIGAGDNMCAPKERVGVVYKLVGVVKNGEIVHKIKVSDDPAKTIQPGYKKVYRIYDQATNKALGDVLALYNEVLKEDEFTLIDIENEYNTKTIHNYRIRNLQEKIFESGNLIYQEPTMEEKREYCKREMETLYDEHKRLLKPAKYYIDGTKELLKLKRELILASKQKGYEKRIGKK</sequence>
<dbReference type="SUPFAM" id="SSF54675">
    <property type="entry name" value="Nicotinate/Quinolinate PRTase N-terminal domain-like"/>
    <property type="match status" value="1"/>
</dbReference>
<evidence type="ECO:0000259" key="10">
    <source>
        <dbReference type="Pfam" id="PF17767"/>
    </source>
</evidence>
<evidence type="ECO:0000256" key="1">
    <source>
        <dbReference type="ARBA" id="ARBA00004952"/>
    </source>
</evidence>
<dbReference type="PANTHER" id="PTHR11098:SF1">
    <property type="entry name" value="NICOTINATE PHOSPHORIBOSYLTRANSFERASE"/>
    <property type="match status" value="1"/>
</dbReference>
<dbReference type="GO" id="GO:0016757">
    <property type="term" value="F:glycosyltransferase activity"/>
    <property type="evidence" value="ECO:0007669"/>
    <property type="project" value="UniProtKB-KW"/>
</dbReference>
<dbReference type="SUPFAM" id="SSF51690">
    <property type="entry name" value="Nicotinate/Quinolinate PRTase C-terminal domain-like"/>
    <property type="match status" value="1"/>
</dbReference>
<dbReference type="Gene3D" id="3.20.140.10">
    <property type="entry name" value="nicotinate phosphoribosyltransferase"/>
    <property type="match status" value="1"/>
</dbReference>
<reference evidence="12" key="1">
    <citation type="submission" date="2020-10" db="EMBL/GenBank/DDBJ databases">
        <authorList>
            <person name="Gilroy R."/>
        </authorList>
    </citation>
    <scope>NUCLEOTIDE SEQUENCE</scope>
    <source>
        <strain evidence="12">CHK197-8231</strain>
    </source>
</reference>
<dbReference type="EMBL" id="DVML01000012">
    <property type="protein sequence ID" value="HIU22408.1"/>
    <property type="molecule type" value="Genomic_DNA"/>
</dbReference>
<dbReference type="InterPro" id="IPR040727">
    <property type="entry name" value="NAPRTase_N"/>
</dbReference>
<dbReference type="Gene3D" id="3.20.20.70">
    <property type="entry name" value="Aldolase class I"/>
    <property type="match status" value="1"/>
</dbReference>
<dbReference type="PANTHER" id="PTHR11098">
    <property type="entry name" value="NICOTINATE PHOSPHORIBOSYLTRANSFERASE"/>
    <property type="match status" value="1"/>
</dbReference>
<accession>A0A9D1HTR3</accession>
<comment type="function">
    <text evidence="9">Catalyzes the first step in the biosynthesis of NAD from nicotinic acid, the ATP-dependent synthesis of beta-nicotinate D-ribonucleotide from nicotinate and 5-phospho-D-ribose 1-phosphate.</text>
</comment>
<comment type="similarity">
    <text evidence="2 9">Belongs to the NAPRTase family.</text>
</comment>
<comment type="PTM">
    <text evidence="9">Transiently phosphorylated on a His residue during the reaction cycle. Phosphorylation strongly increases the affinity for substrates and increases the rate of nicotinate D-ribonucleotide production. Dephosphorylation regenerates the low-affinity form of the enzyme, leading to product release.</text>
</comment>
<keyword evidence="6 9" id="KW-0662">Pyridine nucleotide biosynthesis</keyword>
<dbReference type="Pfam" id="PF17956">
    <property type="entry name" value="NAPRTase_C"/>
    <property type="match status" value="1"/>
</dbReference>
<dbReference type="InterPro" id="IPR006405">
    <property type="entry name" value="Nic_PRibTrfase_pncB"/>
</dbReference>
<evidence type="ECO:0000256" key="9">
    <source>
        <dbReference type="RuleBase" id="RU365100"/>
    </source>
</evidence>